<accession>A0A3P7KRS8</accession>
<evidence type="ECO:0008006" key="3">
    <source>
        <dbReference type="Google" id="ProtNLM"/>
    </source>
</evidence>
<proteinExistence type="predicted"/>
<organism evidence="1 2">
    <name type="scientific">Strongylus vulgaris</name>
    <name type="common">Blood worm</name>
    <dbReference type="NCBI Taxonomy" id="40348"/>
    <lineage>
        <taxon>Eukaryota</taxon>
        <taxon>Metazoa</taxon>
        <taxon>Ecdysozoa</taxon>
        <taxon>Nematoda</taxon>
        <taxon>Chromadorea</taxon>
        <taxon>Rhabditida</taxon>
        <taxon>Rhabditina</taxon>
        <taxon>Rhabditomorpha</taxon>
        <taxon>Strongyloidea</taxon>
        <taxon>Strongylidae</taxon>
        <taxon>Strongylus</taxon>
    </lineage>
</organism>
<name>A0A3P7KRS8_STRVU</name>
<dbReference type="OrthoDB" id="5875677at2759"/>
<protein>
    <recommendedName>
        <fullName evidence="3">SWIM-type domain-containing protein</fullName>
    </recommendedName>
</protein>
<evidence type="ECO:0000313" key="1">
    <source>
        <dbReference type="EMBL" id="VDM73215.1"/>
    </source>
</evidence>
<sequence>MQYYGAKPEKVCRIGDNEWQVEGKHEEELYFVTLQASCTCDISLSGNVHCPLCSVCPYSWNCTCLDNRAGISCFHKHAMKLYGNAMALRSLSGAHTSTPERYESVPDFGRPHWHMWNHPRKQ</sequence>
<gene>
    <name evidence="1" type="ORF">SVUK_LOCUS8213</name>
</gene>
<keyword evidence="2" id="KW-1185">Reference proteome</keyword>
<dbReference type="EMBL" id="UYYB01029461">
    <property type="protein sequence ID" value="VDM73215.1"/>
    <property type="molecule type" value="Genomic_DNA"/>
</dbReference>
<reference evidence="1 2" key="1">
    <citation type="submission" date="2018-11" db="EMBL/GenBank/DDBJ databases">
        <authorList>
            <consortium name="Pathogen Informatics"/>
        </authorList>
    </citation>
    <scope>NUCLEOTIDE SEQUENCE [LARGE SCALE GENOMIC DNA]</scope>
</reference>
<dbReference type="Proteomes" id="UP000270094">
    <property type="component" value="Unassembled WGS sequence"/>
</dbReference>
<dbReference type="AlphaFoldDB" id="A0A3P7KRS8"/>
<evidence type="ECO:0000313" key="2">
    <source>
        <dbReference type="Proteomes" id="UP000270094"/>
    </source>
</evidence>